<evidence type="ECO:0000256" key="9">
    <source>
        <dbReference type="RuleBase" id="RU361164"/>
    </source>
</evidence>
<keyword evidence="4 9" id="KW-0378">Hydrolase</keyword>
<accession>G2QHG4</accession>
<dbReference type="Pfam" id="PF00840">
    <property type="entry name" value="Glyco_hydro_7"/>
    <property type="match status" value="1"/>
</dbReference>
<proteinExistence type="inferred from homology"/>
<comment type="catalytic activity">
    <reaction evidence="1">
        <text>Hydrolysis of (1-&gt;4)-beta-D-glucosidic linkages in cellulose and cellotetraose, releasing cellobiose from the non-reducing ends of the chains.</text>
        <dbReference type="EC" id="3.2.1.91"/>
    </reaction>
</comment>
<dbReference type="OrthoDB" id="412382at2759"/>
<evidence type="ECO:0000256" key="2">
    <source>
        <dbReference type="ARBA" id="ARBA00006044"/>
    </source>
</evidence>
<evidence type="ECO:0000256" key="5">
    <source>
        <dbReference type="ARBA" id="ARBA00023001"/>
    </source>
</evidence>
<dbReference type="HOGENOM" id="CLU_161773_0_0_1"/>
<dbReference type="Gene3D" id="2.70.100.10">
    <property type="entry name" value="Glycoside hydrolase, family 7, domain"/>
    <property type="match status" value="1"/>
</dbReference>
<dbReference type="InParanoid" id="G2QHG4"/>
<organism evidence="11 12">
    <name type="scientific">Thermothelomyces thermophilus (strain ATCC 42464 / BCRC 31852 / DSM 1799)</name>
    <name type="common">Sporotrichum thermophile</name>
    <dbReference type="NCBI Taxonomy" id="573729"/>
    <lineage>
        <taxon>Eukaryota</taxon>
        <taxon>Fungi</taxon>
        <taxon>Dikarya</taxon>
        <taxon>Ascomycota</taxon>
        <taxon>Pezizomycotina</taxon>
        <taxon>Sordariomycetes</taxon>
        <taxon>Sordariomycetidae</taxon>
        <taxon>Sordariales</taxon>
        <taxon>Chaetomiaceae</taxon>
        <taxon>Thermothelomyces</taxon>
    </lineage>
</organism>
<sequence>MHPNILTLVATVFVGKAAAQQVGTYTTETHPRMTWQRCSSGGSCTSVKGELVIDSNWRWVHDKNGYTNCYTANEWNSTICADNQSCAANCALDGADYSGTYGATTSGNALTLKFVTKGSYSTNICSRS</sequence>
<keyword evidence="8 9" id="KW-0624">Polysaccharide degradation</keyword>
<feature type="chain" id="PRO_5003436331" description="Glucanase" evidence="10">
    <location>
        <begin position="20"/>
        <end position="128"/>
    </location>
</feature>
<feature type="signal peptide" evidence="10">
    <location>
        <begin position="1"/>
        <end position="19"/>
    </location>
</feature>
<dbReference type="STRING" id="573729.G2QHG4"/>
<reference evidence="11 12" key="1">
    <citation type="journal article" date="2011" name="Nat. Biotechnol.">
        <title>Comparative genomic analysis of the thermophilic biomass-degrading fungi Myceliophthora thermophila and Thielavia terrestris.</title>
        <authorList>
            <person name="Berka R.M."/>
            <person name="Grigoriev I.V."/>
            <person name="Otillar R."/>
            <person name="Salamov A."/>
            <person name="Grimwood J."/>
            <person name="Reid I."/>
            <person name="Ishmael N."/>
            <person name="John T."/>
            <person name="Darmond C."/>
            <person name="Moisan M.-C."/>
            <person name="Henrissat B."/>
            <person name="Coutinho P.M."/>
            <person name="Lombard V."/>
            <person name="Natvig D.O."/>
            <person name="Lindquist E."/>
            <person name="Schmutz J."/>
            <person name="Lucas S."/>
            <person name="Harris P."/>
            <person name="Powlowski J."/>
            <person name="Bellemare A."/>
            <person name="Taylor D."/>
            <person name="Butler G."/>
            <person name="de Vries R.P."/>
            <person name="Allijn I.E."/>
            <person name="van den Brink J."/>
            <person name="Ushinsky S."/>
            <person name="Storms R."/>
            <person name="Powell A.J."/>
            <person name="Paulsen I.T."/>
            <person name="Elbourne L.D.H."/>
            <person name="Baker S.E."/>
            <person name="Magnuson J."/>
            <person name="LaBoissiere S."/>
            <person name="Clutterbuck A.J."/>
            <person name="Martinez D."/>
            <person name="Wogulis M."/>
            <person name="de Leon A.L."/>
            <person name="Rey M.W."/>
            <person name="Tsang A."/>
        </authorList>
    </citation>
    <scope>NUCLEOTIDE SEQUENCE [LARGE SCALE GENOMIC DNA]</scope>
    <source>
        <strain evidence="12">ATCC 42464 / BCRC 31852 / DSM 1799</strain>
    </source>
</reference>
<evidence type="ECO:0000256" key="8">
    <source>
        <dbReference type="ARBA" id="ARBA00023326"/>
    </source>
</evidence>
<dbReference type="AlphaFoldDB" id="G2QHG4"/>
<evidence type="ECO:0000256" key="1">
    <source>
        <dbReference type="ARBA" id="ARBA00001641"/>
    </source>
</evidence>
<dbReference type="GO" id="GO:0030245">
    <property type="term" value="P:cellulose catabolic process"/>
    <property type="evidence" value="ECO:0007669"/>
    <property type="project" value="UniProtKB-KW"/>
</dbReference>
<dbReference type="PANTHER" id="PTHR33753:SF2">
    <property type="entry name" value="GLYCOSIDE HYDROLASE FAMILY 7 PROTEIN"/>
    <property type="match status" value="1"/>
</dbReference>
<dbReference type="PANTHER" id="PTHR33753">
    <property type="entry name" value="1,4-BETA-D-GLUCAN CELLOBIOHYDROLASE B"/>
    <property type="match status" value="1"/>
</dbReference>
<dbReference type="InterPro" id="IPR001722">
    <property type="entry name" value="Glyco_hydro_7"/>
</dbReference>
<evidence type="ECO:0000256" key="7">
    <source>
        <dbReference type="ARBA" id="ARBA00023295"/>
    </source>
</evidence>
<comment type="similarity">
    <text evidence="2 9">Belongs to the glycosyl hydrolase 7 (cellulase C) family.</text>
</comment>
<dbReference type="GO" id="GO:0016162">
    <property type="term" value="F:cellulose 1,4-beta-cellobiosidase activity"/>
    <property type="evidence" value="ECO:0007669"/>
    <property type="project" value="UniProtKB-EC"/>
</dbReference>
<evidence type="ECO:0000256" key="10">
    <source>
        <dbReference type="SAM" id="SignalP"/>
    </source>
</evidence>
<dbReference type="KEGG" id="mtm:MYCTH_95095"/>
<dbReference type="InterPro" id="IPR013320">
    <property type="entry name" value="ConA-like_dom_sf"/>
</dbReference>
<dbReference type="VEuPathDB" id="FungiDB:MYCTH_95095"/>
<dbReference type="eggNOG" id="ENOG502QPHV">
    <property type="taxonomic scope" value="Eukaryota"/>
</dbReference>
<dbReference type="GeneID" id="11513622"/>
<dbReference type="Proteomes" id="UP000007322">
    <property type="component" value="Chromosome 4"/>
</dbReference>
<evidence type="ECO:0000313" key="11">
    <source>
        <dbReference type="EMBL" id="AEO58824.1"/>
    </source>
</evidence>
<dbReference type="RefSeq" id="XP_003664069.1">
    <property type="nucleotide sequence ID" value="XM_003664021.1"/>
</dbReference>
<keyword evidence="3 10" id="KW-0732">Signal</keyword>
<dbReference type="EC" id="3.2.1.-" evidence="9"/>
<dbReference type="EMBL" id="CP003005">
    <property type="protein sequence ID" value="AEO58824.1"/>
    <property type="molecule type" value="Genomic_DNA"/>
</dbReference>
<keyword evidence="5 9" id="KW-0136">Cellulose degradation</keyword>
<keyword evidence="6" id="KW-0119">Carbohydrate metabolism</keyword>
<gene>
    <name evidence="11" type="ORF">MYCTH_95095</name>
</gene>
<evidence type="ECO:0000256" key="6">
    <source>
        <dbReference type="ARBA" id="ARBA00023277"/>
    </source>
</evidence>
<keyword evidence="7 9" id="KW-0326">Glycosidase</keyword>
<dbReference type="InterPro" id="IPR037019">
    <property type="entry name" value="Glyco_hydro_7_sf"/>
</dbReference>
<evidence type="ECO:0000313" key="12">
    <source>
        <dbReference type="Proteomes" id="UP000007322"/>
    </source>
</evidence>
<protein>
    <recommendedName>
        <fullName evidence="9">Glucanase</fullName>
        <ecNumber evidence="9">3.2.1.-</ecNumber>
    </recommendedName>
</protein>
<name>G2QHG4_THET4</name>
<dbReference type="SUPFAM" id="SSF49899">
    <property type="entry name" value="Concanavalin A-like lectins/glucanases"/>
    <property type="match status" value="1"/>
</dbReference>
<evidence type="ECO:0000256" key="3">
    <source>
        <dbReference type="ARBA" id="ARBA00022729"/>
    </source>
</evidence>
<evidence type="ECO:0000256" key="4">
    <source>
        <dbReference type="ARBA" id="ARBA00022801"/>
    </source>
</evidence>
<keyword evidence="12" id="KW-1185">Reference proteome</keyword>
<dbReference type="PRINTS" id="PR00734">
    <property type="entry name" value="GLHYDRLASE7"/>
</dbReference>